<evidence type="ECO:0000313" key="3">
    <source>
        <dbReference type="Proteomes" id="UP000053464"/>
    </source>
</evidence>
<gene>
    <name evidence="2" type="ORF">AAW00_03995</name>
</gene>
<dbReference type="RefSeq" id="WP_047002988.1">
    <property type="nucleotide sequence ID" value="NZ_LBHB01000001.1"/>
</dbReference>
<organism evidence="2 3">
    <name type="scientific">Aurantiacibacter luteus</name>
    <dbReference type="NCBI Taxonomy" id="1581420"/>
    <lineage>
        <taxon>Bacteria</taxon>
        <taxon>Pseudomonadati</taxon>
        <taxon>Pseudomonadota</taxon>
        <taxon>Alphaproteobacteria</taxon>
        <taxon>Sphingomonadales</taxon>
        <taxon>Erythrobacteraceae</taxon>
        <taxon>Aurantiacibacter</taxon>
    </lineage>
</organism>
<comment type="caution">
    <text evidence="2">The sequence shown here is derived from an EMBL/GenBank/DDBJ whole genome shotgun (WGS) entry which is preliminary data.</text>
</comment>
<feature type="signal peptide" evidence="1">
    <location>
        <begin position="1"/>
        <end position="26"/>
    </location>
</feature>
<dbReference type="InterPro" id="IPR047589">
    <property type="entry name" value="DUF11_rpt"/>
</dbReference>
<feature type="chain" id="PRO_5002580443" description="DUF11 domain-containing protein" evidence="1">
    <location>
        <begin position="27"/>
        <end position="324"/>
    </location>
</feature>
<dbReference type="STRING" id="1581420.AAW00_03995"/>
<dbReference type="Proteomes" id="UP000053464">
    <property type="component" value="Unassembled WGS sequence"/>
</dbReference>
<evidence type="ECO:0008006" key="4">
    <source>
        <dbReference type="Google" id="ProtNLM"/>
    </source>
</evidence>
<dbReference type="PATRIC" id="fig|1581420.6.peg.806"/>
<name>A0A0G9MYB3_9SPHN</name>
<dbReference type="Gene3D" id="2.60.40.740">
    <property type="match status" value="1"/>
</dbReference>
<proteinExistence type="predicted"/>
<dbReference type="PANTHER" id="PTHR34819">
    <property type="entry name" value="LARGE CYSTEINE-RICH PERIPLASMIC PROTEIN OMCB"/>
    <property type="match status" value="1"/>
</dbReference>
<evidence type="ECO:0000256" key="1">
    <source>
        <dbReference type="SAM" id="SignalP"/>
    </source>
</evidence>
<protein>
    <recommendedName>
        <fullName evidence="4">DUF11 domain-containing protein</fullName>
    </recommendedName>
</protein>
<sequence length="324" mass="31918">MNHARLKIGFAFATVIVSGISTPSYAQSVEAGTIIQNTAQATFSSPGGPATVTSNTVELTVDELLDVTLTSLDGGAIAATPGNQTLTFELTNTGNGPEAYSLTANPAVAGNDFDVTIDSIAIDTNNNGVFDPGVDEILTGPAITRSLDAGEAITVFVNVVVPSTVADGDQSTIEMTADAVTGTGSPGDVFPGQGEGGVDAVVGSTGATATAAGSLVAGITTVELVKTQSVLDPFGGTSVVPGSIVTYTITANVTGSGSVADFVITDAFPAGTTYSTGTITLRGASLTDAAGDDAGEADATGIAVDLGTVAAPSSQSVAFKVVVE</sequence>
<evidence type="ECO:0000313" key="2">
    <source>
        <dbReference type="EMBL" id="KLE35584.1"/>
    </source>
</evidence>
<dbReference type="OrthoDB" id="8455960at2"/>
<reference evidence="2 3" key="1">
    <citation type="submission" date="2015-04" db="EMBL/GenBank/DDBJ databases">
        <title>The draft genome sequence of Erythrobacter luteus KA37.</title>
        <authorList>
            <person name="Zhuang L."/>
            <person name="Liu Y."/>
            <person name="Shao Z."/>
        </authorList>
    </citation>
    <scope>NUCLEOTIDE SEQUENCE [LARGE SCALE GENOMIC DNA]</scope>
    <source>
        <strain evidence="2 3">KA37</strain>
    </source>
</reference>
<dbReference type="InterPro" id="IPR051172">
    <property type="entry name" value="Chlamydia_OmcB"/>
</dbReference>
<dbReference type="AlphaFoldDB" id="A0A0G9MYB3"/>
<dbReference type="PANTHER" id="PTHR34819:SF4">
    <property type="entry name" value="LARGE CYSTEINE-RICH PERIPLASMIC PROTEIN OMCB"/>
    <property type="match status" value="1"/>
</dbReference>
<keyword evidence="3" id="KW-1185">Reference proteome</keyword>
<dbReference type="EMBL" id="LBHB01000001">
    <property type="protein sequence ID" value="KLE35584.1"/>
    <property type="molecule type" value="Genomic_DNA"/>
</dbReference>
<keyword evidence="1" id="KW-0732">Signal</keyword>
<dbReference type="NCBIfam" id="TIGR01451">
    <property type="entry name" value="B_ant_repeat"/>
    <property type="match status" value="1"/>
</dbReference>
<accession>A0A0G9MYB3</accession>